<name>A0A7Y4EYX5_VIBAL</name>
<keyword evidence="1" id="KW-0456">Lyase</keyword>
<dbReference type="PANTHER" id="PTHR38657">
    <property type="entry name" value="SLR1343 PROTEIN"/>
    <property type="match status" value="1"/>
</dbReference>
<dbReference type="AlphaFoldDB" id="A0A7Y4EYX5"/>
<dbReference type="PANTHER" id="PTHR38657:SF1">
    <property type="entry name" value="SLR1343 PROTEIN"/>
    <property type="match status" value="1"/>
</dbReference>
<gene>
    <name evidence="1" type="ORF">F0254_14185</name>
</gene>
<dbReference type="SUPFAM" id="SSF48173">
    <property type="entry name" value="Cryptochrome/photolyase FAD-binding domain"/>
    <property type="match status" value="1"/>
</dbReference>
<organism evidence="1 2">
    <name type="scientific">Vibrio alginolyticus</name>
    <dbReference type="NCBI Taxonomy" id="663"/>
    <lineage>
        <taxon>Bacteria</taxon>
        <taxon>Pseudomonadati</taxon>
        <taxon>Pseudomonadota</taxon>
        <taxon>Gammaproteobacteria</taxon>
        <taxon>Vibrionales</taxon>
        <taxon>Vibrionaceae</taxon>
        <taxon>Vibrio</taxon>
    </lineage>
</organism>
<dbReference type="RefSeq" id="WP_171345932.1">
    <property type="nucleotide sequence ID" value="NZ_BTGI01000001.1"/>
</dbReference>
<evidence type="ECO:0000313" key="1">
    <source>
        <dbReference type="EMBL" id="NOI10016.1"/>
    </source>
</evidence>
<dbReference type="Gene3D" id="1.10.579.10">
    <property type="entry name" value="DNA Cyclobutane Dipyrimidine Photolyase, subunit A, domain 3"/>
    <property type="match status" value="1"/>
</dbReference>
<accession>A0A7Y4EYX5</accession>
<dbReference type="Pfam" id="PF04244">
    <property type="entry name" value="DPRP"/>
    <property type="match status" value="1"/>
</dbReference>
<dbReference type="InterPro" id="IPR036134">
    <property type="entry name" value="Crypto/Photolyase_FAD-like_sf"/>
</dbReference>
<dbReference type="InterPro" id="IPR007357">
    <property type="entry name" value="PhrB-like"/>
</dbReference>
<dbReference type="InterPro" id="IPR052551">
    <property type="entry name" value="UV-DNA_repair_photolyase"/>
</dbReference>
<protein>
    <submittedName>
        <fullName evidence="1">Cryptochrome/photolyase family protein</fullName>
    </submittedName>
</protein>
<evidence type="ECO:0000313" key="2">
    <source>
        <dbReference type="Proteomes" id="UP000532247"/>
    </source>
</evidence>
<comment type="caution">
    <text evidence="1">The sequence shown here is derived from an EMBL/GenBank/DDBJ whole genome shotgun (WGS) entry which is preliminary data.</text>
</comment>
<dbReference type="Gene3D" id="1.25.40.80">
    <property type="match status" value="1"/>
</dbReference>
<dbReference type="GO" id="GO:0016829">
    <property type="term" value="F:lyase activity"/>
    <property type="evidence" value="ECO:0007669"/>
    <property type="project" value="UniProtKB-KW"/>
</dbReference>
<reference evidence="1 2" key="1">
    <citation type="submission" date="2019-09" db="EMBL/GenBank/DDBJ databases">
        <title>Draft genome sequencing and comparative genomics of hatchery-associated Vibrios.</title>
        <authorList>
            <person name="Kehlet-Delgado H."/>
            <person name="Mueller R.S."/>
        </authorList>
    </citation>
    <scope>NUCLEOTIDE SEQUENCE [LARGE SCALE GENOMIC DNA]</scope>
    <source>
        <strain evidence="1 2">081416A</strain>
    </source>
</reference>
<dbReference type="Gene3D" id="3.40.50.620">
    <property type="entry name" value="HUPs"/>
    <property type="match status" value="1"/>
</dbReference>
<dbReference type="Proteomes" id="UP000532247">
    <property type="component" value="Unassembled WGS sequence"/>
</dbReference>
<dbReference type="Gene3D" id="1.10.10.1710">
    <property type="entry name" value="Deoxyribodipyrimidine photolyase-related"/>
    <property type="match status" value="1"/>
</dbReference>
<proteinExistence type="predicted"/>
<sequence length="514" mass="59889">MQFETVRLILGDQLNSEHSWFQQPDEQVLYLIAELKQENTYVTHHIQKVCAFFSAMEQFAKERQSEGHQVLHLTLDDTQSFDDLEQVLQHYVSEVGASKFEYQRPDEYRLLGQLAKLKLDGVVTRCVDSEHFLLPFEEIESQFPQGKHIMMEHFYRRMRKRFDILMQDGKPVGGKWNYDANNRNKLKAKDIEQLPQPLMFSTDVRDITDRLARHDIKTIGNLEGDLLWPINRAQSLSLLAHFCQVCLPLFGRFQDAMTGQHDAKWSLYHSRISFSLNSKLLHPREVIDASLKAFNSNADIDISQVEGFIRQILGWREYIRGVYWANMPNYPKKSELGAERKLPNFFWSGETKMACMRNAIEQSLDYAYAHHIQRLMVTGNFCLLTEIDPDQVDEWYLGIYVDAIEWVEMPNTRGMALFADGGIVGTKPYAASGSYINKMSDYCKGCHYDNKARSGEGSCPFNSLYWRFMNKHDKRLAANPRIGMIFRSWDNMEEQQRQAILDTAEHYIENVENL</sequence>
<dbReference type="InterPro" id="IPR014729">
    <property type="entry name" value="Rossmann-like_a/b/a_fold"/>
</dbReference>
<dbReference type="EMBL" id="VTYF01000007">
    <property type="protein sequence ID" value="NOI10016.1"/>
    <property type="molecule type" value="Genomic_DNA"/>
</dbReference>